<dbReference type="PANTHER" id="PTHR22928">
    <property type="entry name" value="TELOMERE-ASSOCIATED PROTEIN RIF1"/>
    <property type="match status" value="1"/>
</dbReference>
<comment type="subcellular location">
    <subcellularLocation>
        <location evidence="2">Chromosome</location>
        <location evidence="2">Telomere</location>
    </subcellularLocation>
    <subcellularLocation>
        <location evidence="1">Nucleus</location>
    </subcellularLocation>
</comment>
<evidence type="ECO:0000256" key="6">
    <source>
        <dbReference type="ARBA" id="ARBA00023306"/>
    </source>
</evidence>
<name>A0AAD5EFU6_UMBRA</name>
<evidence type="ECO:0000256" key="1">
    <source>
        <dbReference type="ARBA" id="ARBA00004123"/>
    </source>
</evidence>
<evidence type="ECO:0000259" key="8">
    <source>
        <dbReference type="Pfam" id="PF12231"/>
    </source>
</evidence>
<keyword evidence="4" id="KW-0779">Telomere</keyword>
<proteinExistence type="predicted"/>
<sequence>MLNYSSLVGKLGASDVSSALNSIVKTLNETQAKSIYTLCIWCLAMQRVSKRILDPHVPLITKAAISALNPRLKSAKAQMEALTALDIIFTQDTSRWATWASCCFITIVQCLTHSISPLRRKAAVILTKMLPKIWGEPTILNSSIQVFLRDHAVKFTEEMTRLIEEVPEDHDIMQIWALMIMVMGTNLHRSRYLNGMIRVAEKSFQCRRSDSNINTFKAWSSLIYNFKLNNHILHESRLKLVKLPLEAGLKEEKHVSVRIAATRTWISLVYACNEDFTQAFVFNAVVRDFVSLISKDKSPVVLDMLFNTLAALMGGHNRKVNRMSLVNVFFRGMDLQATDVLPISPNLIRDHQQVIIEALKAGVGHAVVKLDNRSDLTIKKSYMETWQALIRTYRTFYQKEIRPSSAYIDAIHTCLEFLAYVILGADNSRSVGFKDRLFIFKHLLKAMMDILSPDFLTLRSFELSLSEEFFDNNDVAQSFKRTKFVPIVYCLSIFVARISSHPQEAYEEYVETICELSGACRQSSESFLDFITLIESDFVPIYPTTSPEQNLREALLLKLKMASSCIRHELGSLHGAKCSLSETEEIKQALARLLCYPLRPISQHSELYSYILLCKHSEKIMCNWLGLFNSIANLMPNCLTDIARHLRTNIDRILYTDDTTKISSSVISWLDFCMGQLAQISPDRSNGSVVKPDVQLDPANRPSILLAMLPVQEQVAKTIQFELDPYERLPELAAALNHYLSNVLKCMSLTNIDVKTRVAVAIRHLSCFQKALCDSETTVPDGIKLYVIDFMSSIMALLEQWPVDDQTVESWAQCTSNLICSQDAAISRPFIEKVKQIKRQRSCQAVLESASFASIFETITQGERNIKSGHSSPTRQNRRHSNTSSLSSTSSPESGPKLSQSDASNTSSATDNSSNSEHMLAGTTLQNVDSLNASQQADQFPSTTSISQEKTFSNASLEQMALDTPPTRADVVMNIPPHGDNGTSRIMENTENGIPPDVDTMSTLASNIMSPQRQNGRSTDEQVTRTKRTPSKKTLGSKDTKTLPRGNIVNRSSAKAATTPNNKRTWNNVNEDVAVVDLTASPKKRTKSDEDDKSDESAACSPKPSNGAQADNASQGAQVLPVASLLEKALEGRCELEQMNVSDLLSCQRVLNQLNTMITESLTKSIQ</sequence>
<dbReference type="SUPFAM" id="SSF48371">
    <property type="entry name" value="ARM repeat"/>
    <property type="match status" value="1"/>
</dbReference>
<keyword evidence="10" id="KW-1185">Reference proteome</keyword>
<dbReference type="AlphaFoldDB" id="A0AAD5EFU6"/>
<feature type="domain" description="Telomere-associated protein Rif1 N-terminal" evidence="8">
    <location>
        <begin position="5"/>
        <end position="272"/>
    </location>
</feature>
<dbReference type="GO" id="GO:0005634">
    <property type="term" value="C:nucleus"/>
    <property type="evidence" value="ECO:0007669"/>
    <property type="project" value="UniProtKB-SubCell"/>
</dbReference>
<evidence type="ECO:0000256" key="2">
    <source>
        <dbReference type="ARBA" id="ARBA00004574"/>
    </source>
</evidence>
<keyword evidence="3" id="KW-0158">Chromosome</keyword>
<reference evidence="9" key="1">
    <citation type="submission" date="2021-06" db="EMBL/GenBank/DDBJ databases">
        <authorList>
            <consortium name="DOE Joint Genome Institute"/>
            <person name="Mondo S.J."/>
            <person name="Amses K.R."/>
            <person name="Simmons D.R."/>
            <person name="Longcore J.E."/>
            <person name="Seto K."/>
            <person name="Alves G.H."/>
            <person name="Bonds A.E."/>
            <person name="Quandt C.A."/>
            <person name="Davis W.J."/>
            <person name="Chang Y."/>
            <person name="Letcher P.M."/>
            <person name="Powell M.J."/>
            <person name="Kuo A."/>
            <person name="Labutti K."/>
            <person name="Pangilinan J."/>
            <person name="Andreopoulos W."/>
            <person name="Tritt A."/>
            <person name="Riley R."/>
            <person name="Hundley H."/>
            <person name="Johnson J."/>
            <person name="Lipzen A."/>
            <person name="Barry K."/>
            <person name="Berbee M.L."/>
            <person name="Buchler N.E."/>
            <person name="Grigoriev I.V."/>
            <person name="Spatafora J.W."/>
            <person name="Stajich J.E."/>
            <person name="James T.Y."/>
        </authorList>
    </citation>
    <scope>NUCLEOTIDE SEQUENCE</scope>
    <source>
        <strain evidence="9">AG</strain>
    </source>
</reference>
<dbReference type="GO" id="GO:0000723">
    <property type="term" value="P:telomere maintenance"/>
    <property type="evidence" value="ECO:0007669"/>
    <property type="project" value="TreeGrafter"/>
</dbReference>
<feature type="region of interest" description="Disordered" evidence="7">
    <location>
        <begin position="863"/>
        <end position="917"/>
    </location>
</feature>
<evidence type="ECO:0000256" key="3">
    <source>
        <dbReference type="ARBA" id="ARBA00022454"/>
    </source>
</evidence>
<dbReference type="RefSeq" id="XP_051448075.1">
    <property type="nucleotide sequence ID" value="XM_051586156.1"/>
</dbReference>
<feature type="compositionally biased region" description="Low complexity" evidence="7">
    <location>
        <begin position="882"/>
        <end position="916"/>
    </location>
</feature>
<keyword evidence="6" id="KW-0131">Cell cycle</keyword>
<feature type="compositionally biased region" description="Polar residues" evidence="7">
    <location>
        <begin position="1049"/>
        <end position="1070"/>
    </location>
</feature>
<gene>
    <name evidence="9" type="ORF">K450DRAFT_224078</name>
</gene>
<evidence type="ECO:0000256" key="5">
    <source>
        <dbReference type="ARBA" id="ARBA00023242"/>
    </source>
</evidence>
<protein>
    <recommendedName>
        <fullName evidence="8">Telomere-associated protein Rif1 N-terminal domain-containing protein</fullName>
    </recommendedName>
</protein>
<dbReference type="InterPro" id="IPR022031">
    <property type="entry name" value="Rif1_N"/>
</dbReference>
<evidence type="ECO:0000313" key="10">
    <source>
        <dbReference type="Proteomes" id="UP001206595"/>
    </source>
</evidence>
<dbReference type="PANTHER" id="PTHR22928:SF3">
    <property type="entry name" value="TELOMERE-ASSOCIATED PROTEIN RIF1"/>
    <property type="match status" value="1"/>
</dbReference>
<dbReference type="GeneID" id="75911504"/>
<evidence type="ECO:0000256" key="7">
    <source>
        <dbReference type="SAM" id="MobiDB-lite"/>
    </source>
</evidence>
<dbReference type="EMBL" id="MU620897">
    <property type="protein sequence ID" value="KAI8583071.1"/>
    <property type="molecule type" value="Genomic_DNA"/>
</dbReference>
<organism evidence="9 10">
    <name type="scientific">Umbelopsis ramanniana AG</name>
    <dbReference type="NCBI Taxonomy" id="1314678"/>
    <lineage>
        <taxon>Eukaryota</taxon>
        <taxon>Fungi</taxon>
        <taxon>Fungi incertae sedis</taxon>
        <taxon>Mucoromycota</taxon>
        <taxon>Mucoromycotina</taxon>
        <taxon>Umbelopsidomycetes</taxon>
        <taxon>Umbelopsidales</taxon>
        <taxon>Umbelopsidaceae</taxon>
        <taxon>Umbelopsis</taxon>
    </lineage>
</organism>
<feature type="compositionally biased region" description="Polar residues" evidence="7">
    <location>
        <begin position="1008"/>
        <end position="1017"/>
    </location>
</feature>
<accession>A0AAD5EFU6</accession>
<feature type="compositionally biased region" description="Polar residues" evidence="7">
    <location>
        <begin position="863"/>
        <end position="875"/>
    </location>
</feature>
<dbReference type="Proteomes" id="UP001206595">
    <property type="component" value="Unassembled WGS sequence"/>
</dbReference>
<dbReference type="Pfam" id="PF12231">
    <property type="entry name" value="Rif1_N"/>
    <property type="match status" value="1"/>
</dbReference>
<keyword evidence="5" id="KW-0539">Nucleus</keyword>
<reference evidence="9" key="2">
    <citation type="journal article" date="2022" name="Proc. Natl. Acad. Sci. U.S.A.">
        <title>Diploid-dominant life cycles characterize the early evolution of Fungi.</title>
        <authorList>
            <person name="Amses K.R."/>
            <person name="Simmons D.R."/>
            <person name="Longcore J.E."/>
            <person name="Mondo S.J."/>
            <person name="Seto K."/>
            <person name="Jeronimo G.H."/>
            <person name="Bonds A.E."/>
            <person name="Quandt C.A."/>
            <person name="Davis W.J."/>
            <person name="Chang Y."/>
            <person name="Federici B.A."/>
            <person name="Kuo A."/>
            <person name="LaButti K."/>
            <person name="Pangilinan J."/>
            <person name="Andreopoulos W."/>
            <person name="Tritt A."/>
            <person name="Riley R."/>
            <person name="Hundley H."/>
            <person name="Johnson J."/>
            <person name="Lipzen A."/>
            <person name="Barry K."/>
            <person name="Lang B.F."/>
            <person name="Cuomo C.A."/>
            <person name="Buchler N.E."/>
            <person name="Grigoriev I.V."/>
            <person name="Spatafora J.W."/>
            <person name="Stajich J.E."/>
            <person name="James T.Y."/>
        </authorList>
    </citation>
    <scope>NUCLEOTIDE SEQUENCE</scope>
    <source>
        <strain evidence="9">AG</strain>
    </source>
</reference>
<evidence type="ECO:0000313" key="9">
    <source>
        <dbReference type="EMBL" id="KAI8583071.1"/>
    </source>
</evidence>
<feature type="region of interest" description="Disordered" evidence="7">
    <location>
        <begin position="1008"/>
        <end position="1115"/>
    </location>
</feature>
<feature type="compositionally biased region" description="Polar residues" evidence="7">
    <location>
        <begin position="1103"/>
        <end position="1115"/>
    </location>
</feature>
<comment type="caution">
    <text evidence="9">The sequence shown here is derived from an EMBL/GenBank/DDBJ whole genome shotgun (WGS) entry which is preliminary data.</text>
</comment>
<dbReference type="InterPro" id="IPR016024">
    <property type="entry name" value="ARM-type_fold"/>
</dbReference>
<dbReference type="GO" id="GO:0140445">
    <property type="term" value="C:chromosome, telomeric repeat region"/>
    <property type="evidence" value="ECO:0007669"/>
    <property type="project" value="TreeGrafter"/>
</dbReference>
<evidence type="ECO:0000256" key="4">
    <source>
        <dbReference type="ARBA" id="ARBA00022895"/>
    </source>
</evidence>